<dbReference type="PANTHER" id="PTHR30537:SF5">
    <property type="entry name" value="HTH-TYPE TRANSCRIPTIONAL ACTIVATOR TTDR-RELATED"/>
    <property type="match status" value="1"/>
</dbReference>
<dbReference type="Pfam" id="PF03466">
    <property type="entry name" value="LysR_substrate"/>
    <property type="match status" value="1"/>
</dbReference>
<dbReference type="InterPro" id="IPR058163">
    <property type="entry name" value="LysR-type_TF_proteobact-type"/>
</dbReference>
<evidence type="ECO:0000256" key="2">
    <source>
        <dbReference type="ARBA" id="ARBA00023015"/>
    </source>
</evidence>
<dbReference type="PROSITE" id="PS50931">
    <property type="entry name" value="HTH_LYSR"/>
    <property type="match status" value="1"/>
</dbReference>
<dbReference type="InterPro" id="IPR036390">
    <property type="entry name" value="WH_DNA-bd_sf"/>
</dbReference>
<protein>
    <submittedName>
        <fullName evidence="6">LysR family transcriptional regulator</fullName>
    </submittedName>
</protein>
<proteinExistence type="inferred from homology"/>
<dbReference type="SUPFAM" id="SSF46785">
    <property type="entry name" value="Winged helix' DNA-binding domain"/>
    <property type="match status" value="1"/>
</dbReference>
<dbReference type="PRINTS" id="PR00039">
    <property type="entry name" value="HTHLYSR"/>
</dbReference>
<evidence type="ECO:0000259" key="5">
    <source>
        <dbReference type="PROSITE" id="PS50931"/>
    </source>
</evidence>
<sequence length="301" mass="33536">MTGNDLLKGIMPFVATVEAGSFSAAAERLNLTSSAVSKSIARLEQRLGSRLFERTTRTLRLTDAGEAYYQTCQRVVNELSEAETVLAAQRTHAVGRLRVAVPMTFGRSHVMPLINDFCRDYPDLQINMTFADRFVDLFEENIDIAVRIGGPADYPASLGVRYLGNEQLVFCAAPDYLQRHGTPQSFDELQQHRAVAYERVDGTTTPWRFMAADGRVASRTVNARLAFGDSEAQLSAVSAGLGIAQMATWLIREAEQAGRVKIILPQLMLDGLPLWLVWPRKKQLLPKVDALLKTFHRLVIR</sequence>
<dbReference type="SUPFAM" id="SSF53850">
    <property type="entry name" value="Periplasmic binding protein-like II"/>
    <property type="match status" value="1"/>
</dbReference>
<dbReference type="InterPro" id="IPR000847">
    <property type="entry name" value="LysR_HTH_N"/>
</dbReference>
<evidence type="ECO:0000313" key="7">
    <source>
        <dbReference type="Proteomes" id="UP000192900"/>
    </source>
</evidence>
<keyword evidence="7" id="KW-1185">Reference proteome</keyword>
<keyword evidence="2" id="KW-0805">Transcription regulation</keyword>
<keyword evidence="4" id="KW-0804">Transcription</keyword>
<evidence type="ECO:0000256" key="4">
    <source>
        <dbReference type="ARBA" id="ARBA00023163"/>
    </source>
</evidence>
<evidence type="ECO:0000256" key="3">
    <source>
        <dbReference type="ARBA" id="ARBA00023125"/>
    </source>
</evidence>
<dbReference type="CDD" id="cd08475">
    <property type="entry name" value="PBP2_CrgA_like_6"/>
    <property type="match status" value="1"/>
</dbReference>
<dbReference type="Gene3D" id="3.40.190.290">
    <property type="match status" value="1"/>
</dbReference>
<feature type="domain" description="HTH lysR-type" evidence="5">
    <location>
        <begin position="13"/>
        <end position="62"/>
    </location>
</feature>
<dbReference type="GO" id="GO:0043565">
    <property type="term" value="F:sequence-specific DNA binding"/>
    <property type="evidence" value="ECO:0007669"/>
    <property type="project" value="TreeGrafter"/>
</dbReference>
<dbReference type="Pfam" id="PF00126">
    <property type="entry name" value="HTH_1"/>
    <property type="match status" value="1"/>
</dbReference>
<dbReference type="Gene3D" id="1.10.10.10">
    <property type="entry name" value="Winged helix-like DNA-binding domain superfamily/Winged helix DNA-binding domain"/>
    <property type="match status" value="1"/>
</dbReference>
<dbReference type="OrthoDB" id="9110639at2"/>
<dbReference type="AlphaFoldDB" id="A0A1W6B9G0"/>
<evidence type="ECO:0000313" key="6">
    <source>
        <dbReference type="EMBL" id="ARJ43699.1"/>
    </source>
</evidence>
<reference evidence="6 7" key="1">
    <citation type="submission" date="2017-02" db="EMBL/GenBank/DDBJ databases">
        <title>Complete genome sequence of the drought resistance-promoting endophyte Pantoea alhagi LTYR-11Z.</title>
        <authorList>
            <person name="Zhang L."/>
        </authorList>
    </citation>
    <scope>NUCLEOTIDE SEQUENCE [LARGE SCALE GENOMIC DNA]</scope>
    <source>
        <strain evidence="6 7">LTYR-11Z</strain>
    </source>
</reference>
<name>A0A1W6B9G0_9GAMM</name>
<organism evidence="6 7">
    <name type="scientific">Pantoea alhagi</name>
    <dbReference type="NCBI Taxonomy" id="1891675"/>
    <lineage>
        <taxon>Bacteria</taxon>
        <taxon>Pseudomonadati</taxon>
        <taxon>Pseudomonadota</taxon>
        <taxon>Gammaproteobacteria</taxon>
        <taxon>Enterobacterales</taxon>
        <taxon>Erwiniaceae</taxon>
        <taxon>Pantoea</taxon>
    </lineage>
</organism>
<comment type="similarity">
    <text evidence="1">Belongs to the LysR transcriptional regulatory family.</text>
</comment>
<dbReference type="InterPro" id="IPR036388">
    <property type="entry name" value="WH-like_DNA-bd_sf"/>
</dbReference>
<dbReference type="STRING" id="1891675.B1H58_17725"/>
<accession>A0A1W6B9G0</accession>
<dbReference type="InterPro" id="IPR005119">
    <property type="entry name" value="LysR_subst-bd"/>
</dbReference>
<gene>
    <name evidence="6" type="ORF">B1H58_17725</name>
</gene>
<dbReference type="GO" id="GO:0006351">
    <property type="term" value="P:DNA-templated transcription"/>
    <property type="evidence" value="ECO:0007669"/>
    <property type="project" value="TreeGrafter"/>
</dbReference>
<dbReference type="RefSeq" id="WP_085071751.1">
    <property type="nucleotide sequence ID" value="NZ_CP019706.1"/>
</dbReference>
<dbReference type="GO" id="GO:0003700">
    <property type="term" value="F:DNA-binding transcription factor activity"/>
    <property type="evidence" value="ECO:0007669"/>
    <property type="project" value="InterPro"/>
</dbReference>
<dbReference type="EMBL" id="CP019706">
    <property type="protein sequence ID" value="ARJ43699.1"/>
    <property type="molecule type" value="Genomic_DNA"/>
</dbReference>
<keyword evidence="3" id="KW-0238">DNA-binding</keyword>
<evidence type="ECO:0000256" key="1">
    <source>
        <dbReference type="ARBA" id="ARBA00009437"/>
    </source>
</evidence>
<dbReference type="Proteomes" id="UP000192900">
    <property type="component" value="Chromosome"/>
</dbReference>
<dbReference type="FunFam" id="1.10.10.10:FF:000001">
    <property type="entry name" value="LysR family transcriptional regulator"/>
    <property type="match status" value="1"/>
</dbReference>
<dbReference type="KEGG" id="palh:B1H58_17725"/>
<dbReference type="PANTHER" id="PTHR30537">
    <property type="entry name" value="HTH-TYPE TRANSCRIPTIONAL REGULATOR"/>
    <property type="match status" value="1"/>
</dbReference>